<proteinExistence type="inferred from homology"/>
<dbReference type="Gene3D" id="3.40.190.10">
    <property type="entry name" value="Periplasmic binding protein-like II"/>
    <property type="match status" value="2"/>
</dbReference>
<comment type="similarity">
    <text evidence="1">Belongs to the bacterial solute-binding protein 3 family.</text>
</comment>
<dbReference type="RefSeq" id="WP_136493100.1">
    <property type="nucleotide sequence ID" value="NZ_SSBS01000004.1"/>
</dbReference>
<comment type="caution">
    <text evidence="5">The sequence shown here is derived from an EMBL/GenBank/DDBJ whole genome shotgun (WGS) entry which is preliminary data.</text>
</comment>
<organism evidence="5 6">
    <name type="scientific">Pseudomonas atacamensis</name>
    <dbReference type="NCBI Taxonomy" id="2565368"/>
    <lineage>
        <taxon>Bacteria</taxon>
        <taxon>Pseudomonadati</taxon>
        <taxon>Pseudomonadota</taxon>
        <taxon>Gammaproteobacteria</taxon>
        <taxon>Pseudomonadales</taxon>
        <taxon>Pseudomonadaceae</taxon>
        <taxon>Pseudomonas</taxon>
    </lineage>
</organism>
<evidence type="ECO:0000313" key="6">
    <source>
        <dbReference type="Proteomes" id="UP000310574"/>
    </source>
</evidence>
<evidence type="ECO:0000256" key="1">
    <source>
        <dbReference type="ARBA" id="ARBA00010333"/>
    </source>
</evidence>
<sequence length="270" mass="30202">MPLIAQLLSVILLTCLSVAARGEKLRIVTEPWAPYVYEQGGKNLGLDYETTAIVFQRLGIEVEWQFLPWKRCLSMLETGQADGALDIFHSAERDATLLYPSEPLSDVEFVMFYANDRPHPFNTLEQLKGLTIGTSPGYLYSPDFSQSDLFVREPAPTHEANFGKLVRGRIDLLITDRRVGQHLLDELNIRDLITENPTVISRQSQFLAVRRNAGMDLLVQRFGAELKRFKREPAYAELSARYGAAPVDGAPMRSATAGGKTVEQQESSAQ</sequence>
<protein>
    <submittedName>
        <fullName evidence="5">Transporter substrate-binding domain-containing protein</fullName>
    </submittedName>
</protein>
<dbReference type="PANTHER" id="PTHR35936:SF25">
    <property type="entry name" value="ABC TRANSPORTER SUBSTRATE-BINDING PROTEIN"/>
    <property type="match status" value="1"/>
</dbReference>
<dbReference type="SUPFAM" id="SSF53850">
    <property type="entry name" value="Periplasmic binding protein-like II"/>
    <property type="match status" value="1"/>
</dbReference>
<dbReference type="Pfam" id="PF00497">
    <property type="entry name" value="SBP_bac_3"/>
    <property type="match status" value="1"/>
</dbReference>
<feature type="domain" description="Solute-binding protein family 3/N-terminal" evidence="4">
    <location>
        <begin position="24"/>
        <end position="246"/>
    </location>
</feature>
<evidence type="ECO:0000256" key="2">
    <source>
        <dbReference type="ARBA" id="ARBA00022729"/>
    </source>
</evidence>
<dbReference type="Proteomes" id="UP000310574">
    <property type="component" value="Unassembled WGS sequence"/>
</dbReference>
<dbReference type="AlphaFoldDB" id="A0AAQ2I0B8"/>
<gene>
    <name evidence="5" type="ORF">E5170_15015</name>
</gene>
<evidence type="ECO:0000259" key="4">
    <source>
        <dbReference type="SMART" id="SM00062"/>
    </source>
</evidence>
<name>A0AAQ2I0B8_9PSED</name>
<dbReference type="PANTHER" id="PTHR35936">
    <property type="entry name" value="MEMBRANE-BOUND LYTIC MUREIN TRANSGLYCOSYLASE F"/>
    <property type="match status" value="1"/>
</dbReference>
<dbReference type="SMART" id="SM00062">
    <property type="entry name" value="PBPb"/>
    <property type="match status" value="1"/>
</dbReference>
<reference evidence="5 6" key="1">
    <citation type="submission" date="2019-04" db="EMBL/GenBank/DDBJ databases">
        <title>Draft genome sequence of Pseudomonas sp. M7D1 isolated from rhizosphere of plant the flowery desert.</title>
        <authorList>
            <person name="Poblete-Morales M."/>
            <person name="Plaza N."/>
            <person name="Corsini G."/>
            <person name="Silva E."/>
        </authorList>
    </citation>
    <scope>NUCLEOTIDE SEQUENCE [LARGE SCALE GENOMIC DNA]</scope>
    <source>
        <strain evidence="5 6">M7D1</strain>
    </source>
</reference>
<dbReference type="EMBL" id="SSBS01000004">
    <property type="protein sequence ID" value="THF30504.1"/>
    <property type="molecule type" value="Genomic_DNA"/>
</dbReference>
<evidence type="ECO:0000256" key="3">
    <source>
        <dbReference type="SAM" id="MobiDB-lite"/>
    </source>
</evidence>
<evidence type="ECO:0000313" key="5">
    <source>
        <dbReference type="EMBL" id="THF30504.1"/>
    </source>
</evidence>
<accession>A0AAQ2I0B8</accession>
<feature type="region of interest" description="Disordered" evidence="3">
    <location>
        <begin position="246"/>
        <end position="270"/>
    </location>
</feature>
<dbReference type="InterPro" id="IPR001638">
    <property type="entry name" value="Solute-binding_3/MltF_N"/>
</dbReference>
<keyword evidence="2" id="KW-0732">Signal</keyword>